<keyword evidence="2" id="KW-0805">Transcription regulation</keyword>
<keyword evidence="4" id="KW-0804">Transcription</keyword>
<gene>
    <name evidence="8" type="ORF">NE857_32765</name>
</gene>
<dbReference type="PANTHER" id="PTHR35807">
    <property type="entry name" value="TRANSCRIPTIONAL REGULATOR REDD-RELATED"/>
    <property type="match status" value="1"/>
</dbReference>
<organism evidence="8 9">
    <name type="scientific">Nocardiopsis exhalans</name>
    <dbReference type="NCBI Taxonomy" id="163604"/>
    <lineage>
        <taxon>Bacteria</taxon>
        <taxon>Bacillati</taxon>
        <taxon>Actinomycetota</taxon>
        <taxon>Actinomycetes</taxon>
        <taxon>Streptosporangiales</taxon>
        <taxon>Nocardiopsidaceae</taxon>
        <taxon>Nocardiopsis</taxon>
    </lineage>
</organism>
<sequence>MLCLLLLEINRVVSTHRIVDVLWRHDPPETARTQVQICVSRLRKLLGPTGAVIETVPPGYQLISDPETVDAQLHSLQVKDAATLLREGRKKEAAALLRDTVGLWRGAALSGADNVSLASEAAHLEDERVDATEAYLNIELELGRHTELVSEISALVEAHPLRENLRAQLMLALYRSGRQAEALEVYRAGRDLLVEELGLEPGRRLRDMERAVLAGDPALSFSEEDPGPVSPAPVTTPTAAEPVAEAVPVTVANAITPFQLPTATADFVGRRDVVDTVESTLKDSAGTVGVAVLLGRAGVGKSSTAVRIAHDLADRSFPDGQLYCDMRGSREVPLGPADVLARFLRALGVPGQGVPEDTDERSAMYRGLLAGRRLLILLDDAADESQLRPLIPGDAGCGVIITSRARLTGLPGAVRVEMGTLSESTSLELLGRVLGPDRVRSEPEAAQALVQAVGRLPLALRIVAARLAARPHWPMAAMVERLSDERRRLDELAHGDMTVRASLSLTHDGLDDRSARVFSLFGLAEGPTVPAWAAGAVLDDDRPFPSDMAEPLVDAHMLDVVGVDPAGEPVYRFHELVRDYAREKLDQCEDPQARAAALERLLGGWLSLLEAANHRLSGAETFQVRGEAPRWSPPRRYVDRLLADPYVWLEAERANLRHAVAQAAKEGLSGLCWELAVALSGFLDRRGYVDDLVEVYDTAMPLMRESGDRLGAAALDTEVGYLLRDRHGPSTRQRLTENALAEFVDLGHVQGEMLTLTHLAFRCRAEGDSKGAIGYGERALAGLVRIGHRVGQRRCLLLLGYLRVLTGEVARGWAELEEALALAEGIGDVRGRAQAYWWIGRAHLHLAEYESAVEKLTTALELVRRINDPKGEAALLESLGKAYLAQGQRESGCSNLLQARSLYGELRDREAHALVERLLADRA</sequence>
<dbReference type="EMBL" id="CP099837">
    <property type="protein sequence ID" value="USY23512.1"/>
    <property type="molecule type" value="Genomic_DNA"/>
</dbReference>
<dbReference type="Gene3D" id="1.10.10.10">
    <property type="entry name" value="Winged helix-like DNA-binding domain superfamily/Winged helix DNA-binding domain"/>
    <property type="match status" value="1"/>
</dbReference>
<reference evidence="8" key="1">
    <citation type="submission" date="2022-06" db="EMBL/GenBank/DDBJ databases">
        <authorList>
            <person name="Ping M."/>
        </authorList>
    </citation>
    <scope>NUCLEOTIDE SEQUENCE</scope>
    <source>
        <strain evidence="8">JCM11759T</strain>
    </source>
</reference>
<dbReference type="SUPFAM" id="SSF48452">
    <property type="entry name" value="TPR-like"/>
    <property type="match status" value="2"/>
</dbReference>
<proteinExistence type="inferred from homology"/>
<evidence type="ECO:0000256" key="6">
    <source>
        <dbReference type="PROSITE-ProRule" id="PRU01091"/>
    </source>
</evidence>
<dbReference type="InterPro" id="IPR019734">
    <property type="entry name" value="TPR_rpt"/>
</dbReference>
<dbReference type="SUPFAM" id="SSF52540">
    <property type="entry name" value="P-loop containing nucleoside triphosphate hydrolases"/>
    <property type="match status" value="1"/>
</dbReference>
<accession>A0ABY5DHK4</accession>
<dbReference type="Gene3D" id="1.25.40.10">
    <property type="entry name" value="Tetratricopeptide repeat domain"/>
    <property type="match status" value="2"/>
</dbReference>
<dbReference type="InterPro" id="IPR001867">
    <property type="entry name" value="OmpR/PhoB-type_DNA-bd"/>
</dbReference>
<keyword evidence="5" id="KW-0802">TPR repeat</keyword>
<dbReference type="PANTHER" id="PTHR35807:SF1">
    <property type="entry name" value="TRANSCRIPTIONAL REGULATOR REDD"/>
    <property type="match status" value="1"/>
</dbReference>
<dbReference type="Pfam" id="PF03704">
    <property type="entry name" value="BTAD"/>
    <property type="match status" value="1"/>
</dbReference>
<dbReference type="InterPro" id="IPR036388">
    <property type="entry name" value="WH-like_DNA-bd_sf"/>
</dbReference>
<dbReference type="InterPro" id="IPR011990">
    <property type="entry name" value="TPR-like_helical_dom_sf"/>
</dbReference>
<evidence type="ECO:0000256" key="4">
    <source>
        <dbReference type="ARBA" id="ARBA00023163"/>
    </source>
</evidence>
<dbReference type="PROSITE" id="PS51755">
    <property type="entry name" value="OMPR_PHOB"/>
    <property type="match status" value="1"/>
</dbReference>
<dbReference type="CDD" id="cd15831">
    <property type="entry name" value="BTAD"/>
    <property type="match status" value="1"/>
</dbReference>
<dbReference type="PROSITE" id="PS50005">
    <property type="entry name" value="TPR"/>
    <property type="match status" value="1"/>
</dbReference>
<dbReference type="SUPFAM" id="SSF46894">
    <property type="entry name" value="C-terminal effector domain of the bipartite response regulators"/>
    <property type="match status" value="1"/>
</dbReference>
<evidence type="ECO:0000256" key="5">
    <source>
        <dbReference type="PROSITE-ProRule" id="PRU00339"/>
    </source>
</evidence>
<evidence type="ECO:0000256" key="2">
    <source>
        <dbReference type="ARBA" id="ARBA00023015"/>
    </source>
</evidence>
<feature type="domain" description="OmpR/PhoB-type" evidence="7">
    <location>
        <begin position="1"/>
        <end position="64"/>
    </location>
</feature>
<name>A0ABY5DHK4_9ACTN</name>
<protein>
    <submittedName>
        <fullName evidence="8">NB-ARC domain-containing protein</fullName>
    </submittedName>
</protein>
<dbReference type="Proteomes" id="UP001055940">
    <property type="component" value="Chromosome"/>
</dbReference>
<dbReference type="Pfam" id="PF00486">
    <property type="entry name" value="Trans_reg_C"/>
    <property type="match status" value="1"/>
</dbReference>
<dbReference type="RefSeq" id="WP_254422168.1">
    <property type="nucleotide sequence ID" value="NZ_BAAAJB010000018.1"/>
</dbReference>
<dbReference type="InterPro" id="IPR016032">
    <property type="entry name" value="Sig_transdc_resp-reg_C-effctor"/>
</dbReference>
<evidence type="ECO:0000313" key="8">
    <source>
        <dbReference type="EMBL" id="USY23512.1"/>
    </source>
</evidence>
<comment type="similarity">
    <text evidence="1">Belongs to the AfsR/DnrI/RedD regulatory family.</text>
</comment>
<evidence type="ECO:0000259" key="7">
    <source>
        <dbReference type="PROSITE" id="PS51755"/>
    </source>
</evidence>
<dbReference type="Gene3D" id="3.40.50.300">
    <property type="entry name" value="P-loop containing nucleotide triphosphate hydrolases"/>
    <property type="match status" value="1"/>
</dbReference>
<dbReference type="Pfam" id="PF00931">
    <property type="entry name" value="NB-ARC"/>
    <property type="match status" value="1"/>
</dbReference>
<dbReference type="InterPro" id="IPR051677">
    <property type="entry name" value="AfsR-DnrI-RedD_regulator"/>
</dbReference>
<dbReference type="SMART" id="SM01043">
    <property type="entry name" value="BTAD"/>
    <property type="match status" value="1"/>
</dbReference>
<feature type="repeat" description="TPR" evidence="5">
    <location>
        <begin position="833"/>
        <end position="866"/>
    </location>
</feature>
<evidence type="ECO:0000256" key="1">
    <source>
        <dbReference type="ARBA" id="ARBA00005820"/>
    </source>
</evidence>
<feature type="DNA-binding region" description="OmpR/PhoB-type" evidence="6">
    <location>
        <begin position="1"/>
        <end position="64"/>
    </location>
</feature>
<keyword evidence="3 6" id="KW-0238">DNA-binding</keyword>
<dbReference type="PRINTS" id="PR00364">
    <property type="entry name" value="DISEASERSIST"/>
</dbReference>
<evidence type="ECO:0000256" key="3">
    <source>
        <dbReference type="ARBA" id="ARBA00023125"/>
    </source>
</evidence>
<dbReference type="InterPro" id="IPR027417">
    <property type="entry name" value="P-loop_NTPase"/>
</dbReference>
<dbReference type="InterPro" id="IPR005158">
    <property type="entry name" value="BTAD"/>
</dbReference>
<keyword evidence="9" id="KW-1185">Reference proteome</keyword>
<dbReference type="InterPro" id="IPR002182">
    <property type="entry name" value="NB-ARC"/>
</dbReference>
<evidence type="ECO:0000313" key="9">
    <source>
        <dbReference type="Proteomes" id="UP001055940"/>
    </source>
</evidence>